<dbReference type="AlphaFoldDB" id="A0AB37YL18"/>
<proteinExistence type="predicted"/>
<gene>
    <name evidence="1" type="ORF">BC10311_00772</name>
</gene>
<reference evidence="1 2" key="1">
    <citation type="submission" date="2016-08" db="EMBL/GenBank/DDBJ databases">
        <authorList>
            <person name="Loux V."/>
            <person name="Rue O."/>
        </authorList>
    </citation>
    <scope>NUCLEOTIDE SEQUENCE [LARGE SCALE GENOMIC DNA]</scope>
    <source>
        <strain evidence="1 2">WSBC_10311</strain>
    </source>
</reference>
<protein>
    <submittedName>
        <fullName evidence="1">Uncharacterized protein</fullName>
    </submittedName>
</protein>
<comment type="caution">
    <text evidence="1">The sequence shown here is derived from an EMBL/GenBank/DDBJ whole genome shotgun (WGS) entry which is preliminary data.</text>
</comment>
<evidence type="ECO:0000313" key="2">
    <source>
        <dbReference type="Proteomes" id="UP000195728"/>
    </source>
</evidence>
<accession>A0AB37YL18</accession>
<sequence>MSLYSNGAETLLGVQQRKWNFIENPILA</sequence>
<organism evidence="1 2">
    <name type="scientific">Bacillus wiedmannii</name>
    <dbReference type="NCBI Taxonomy" id="1890302"/>
    <lineage>
        <taxon>Bacteria</taxon>
        <taxon>Bacillati</taxon>
        <taxon>Bacillota</taxon>
        <taxon>Bacilli</taxon>
        <taxon>Bacillales</taxon>
        <taxon>Bacillaceae</taxon>
        <taxon>Bacillus</taxon>
        <taxon>Bacillus cereus group</taxon>
    </lineage>
</organism>
<name>A0AB37YL18_9BACI</name>
<dbReference type="Proteomes" id="UP000195728">
    <property type="component" value="Unassembled WGS sequence"/>
</dbReference>
<evidence type="ECO:0000313" key="1">
    <source>
        <dbReference type="EMBL" id="SCB92609.1"/>
    </source>
</evidence>
<dbReference type="EMBL" id="FMBG01000010">
    <property type="protein sequence ID" value="SCB92609.1"/>
    <property type="molecule type" value="Genomic_DNA"/>
</dbReference>